<sequence length="341" mass="36392">MSIIYVDDTNESIHYDGLWTAGPAGFNPGKSLDGISFNNTIHMLQSSGSFSFKFTGTLINVTGAYMPPVESGGLISPTWNCSVDGMALPSARNVTTIGSHRTLCGTIDGFQLEDGSHELTVSISTTGQPFYFDFIAYLPSIEVALPSNSDVSIFIGPNDTAISYNTVSDWSTFTRSLNSSQESGIEWSSMISQVNGAQFILQFYGKSLRWYGQIPWKLPHNSSHASYSIDGEPPVNFKLSGIIPPNDTTAANAQVILTLSGDSPGPHTLKAVYKGSSSEVPMSIQYFTATNGSYEDVPGTPTGRLAQVPFTTSQVSTSTATNSNGGRIAPIEAQGPSTSIY</sequence>
<dbReference type="Proteomes" id="UP000054279">
    <property type="component" value="Unassembled WGS sequence"/>
</dbReference>
<proteinExistence type="predicted"/>
<reference evidence="2 3" key="1">
    <citation type="submission" date="2014-06" db="EMBL/GenBank/DDBJ databases">
        <title>Evolutionary Origins and Diversification of the Mycorrhizal Mutualists.</title>
        <authorList>
            <consortium name="DOE Joint Genome Institute"/>
            <consortium name="Mycorrhizal Genomics Consortium"/>
            <person name="Kohler A."/>
            <person name="Kuo A."/>
            <person name="Nagy L.G."/>
            <person name="Floudas D."/>
            <person name="Copeland A."/>
            <person name="Barry K.W."/>
            <person name="Cichocki N."/>
            <person name="Veneault-Fourrey C."/>
            <person name="LaButti K."/>
            <person name="Lindquist E.A."/>
            <person name="Lipzen A."/>
            <person name="Lundell T."/>
            <person name="Morin E."/>
            <person name="Murat C."/>
            <person name="Riley R."/>
            <person name="Ohm R."/>
            <person name="Sun H."/>
            <person name="Tunlid A."/>
            <person name="Henrissat B."/>
            <person name="Grigoriev I.V."/>
            <person name="Hibbett D.S."/>
            <person name="Martin F."/>
        </authorList>
    </citation>
    <scope>NUCLEOTIDE SEQUENCE [LARGE SCALE GENOMIC DNA]</scope>
    <source>
        <strain evidence="2 3">SS14</strain>
    </source>
</reference>
<evidence type="ECO:0000313" key="2">
    <source>
        <dbReference type="EMBL" id="KIJ23982.1"/>
    </source>
</evidence>
<protein>
    <submittedName>
        <fullName evidence="2">Uncharacterized protein</fullName>
    </submittedName>
</protein>
<evidence type="ECO:0000313" key="3">
    <source>
        <dbReference type="Proteomes" id="UP000054279"/>
    </source>
</evidence>
<dbReference type="EMBL" id="KN837551">
    <property type="protein sequence ID" value="KIJ23982.1"/>
    <property type="molecule type" value="Genomic_DNA"/>
</dbReference>
<dbReference type="AlphaFoldDB" id="A0A0C9U4F5"/>
<accession>A0A0C9U4F5</accession>
<organism evidence="2 3">
    <name type="scientific">Sphaerobolus stellatus (strain SS14)</name>
    <dbReference type="NCBI Taxonomy" id="990650"/>
    <lineage>
        <taxon>Eukaryota</taxon>
        <taxon>Fungi</taxon>
        <taxon>Dikarya</taxon>
        <taxon>Basidiomycota</taxon>
        <taxon>Agaricomycotina</taxon>
        <taxon>Agaricomycetes</taxon>
        <taxon>Phallomycetidae</taxon>
        <taxon>Geastrales</taxon>
        <taxon>Sphaerobolaceae</taxon>
        <taxon>Sphaerobolus</taxon>
    </lineage>
</organism>
<dbReference type="Gene3D" id="2.60.120.260">
    <property type="entry name" value="Galactose-binding domain-like"/>
    <property type="match status" value="1"/>
</dbReference>
<gene>
    <name evidence="2" type="ORF">M422DRAFT_275337</name>
</gene>
<dbReference type="OrthoDB" id="3013353at2759"/>
<feature type="region of interest" description="Disordered" evidence="1">
    <location>
        <begin position="317"/>
        <end position="341"/>
    </location>
</feature>
<evidence type="ECO:0000256" key="1">
    <source>
        <dbReference type="SAM" id="MobiDB-lite"/>
    </source>
</evidence>
<name>A0A0C9U4F5_SPHS4</name>
<keyword evidence="3" id="KW-1185">Reference proteome</keyword>
<dbReference type="HOGENOM" id="CLU_036313_0_0_1"/>